<organism evidence="2">
    <name type="scientific">Candidatus Snodgrassella sp. T4_34144</name>
    <dbReference type="NCBI Taxonomy" id="1194344"/>
    <lineage>
        <taxon>Bacteria</taxon>
        <taxon>Pseudomonadati</taxon>
        <taxon>Pseudomonadota</taxon>
        <taxon>Betaproteobacteria</taxon>
        <taxon>Neisseriales</taxon>
        <taxon>Neisseriaceae</taxon>
        <taxon>Snodgrassella</taxon>
    </lineage>
</organism>
<dbReference type="GO" id="GO:0008233">
    <property type="term" value="F:peptidase activity"/>
    <property type="evidence" value="ECO:0007669"/>
    <property type="project" value="UniProtKB-KW"/>
</dbReference>
<dbReference type="InterPro" id="IPR036034">
    <property type="entry name" value="PDZ_sf"/>
</dbReference>
<dbReference type="Pfam" id="PF13180">
    <property type="entry name" value="PDZ_2"/>
    <property type="match status" value="1"/>
</dbReference>
<dbReference type="InterPro" id="IPR040756">
    <property type="entry name" value="Peptidase_M61_N"/>
</dbReference>
<dbReference type="SUPFAM" id="SSF50156">
    <property type="entry name" value="PDZ domain-like"/>
    <property type="match status" value="1"/>
</dbReference>
<reference evidence="2" key="1">
    <citation type="journal article" date="2012" name="MBio">
        <title>Long-term exposure to antibiotics has caused accumulation of resistance determinants in the gut microbiota of honeybees.</title>
        <authorList>
            <person name="Tian B."/>
            <person name="Fadhil N.H."/>
            <person name="Powell J.E."/>
            <person name="Kwong W.K."/>
            <person name="Moran N.A."/>
        </authorList>
    </citation>
    <scope>NUCLEOTIDE SEQUENCE</scope>
</reference>
<sequence length="598" mass="67850">MIFLFRFIEAQIMLNYHLQPHSLTQHLWQVRLSFTQLDNQNFSLSLPSWVPGSYMIRDFARHIVTLSASCNNTPASAEQINKNTWACNGQVGKWEITYLVYAFDTSVRGSFLNTERGFFDGACLFLRHNQREQENCQLIITGLPENWDIATTMPQTSQPHVYQVNNYRSLIDYPVEMGYLLRLPFSAGGIEHEIVISGHFSSFDQQRLVDDVSKICASEIAMFAAPAPFERYSFLLFVGNGIYGGLEHKSSSALMADRHDLPQKDGKNTDAYITLLGLFSHEYFHAWNVKSIIPSAFLNSKLDDEAYTQLLWAFEGITSYYDDWFLVRSGVITPEQYLQLLAKTITRVQQGAGRLKQSLADSSLTAWTKYYKQNENSANSIVSYYQKGALAALCLDHYIRRHTGQQKNLDDIMRALYQDWRQRGMGLAENEWLKIAQQATGTDLTQVYRQYIMTTADLPLAEQLQQAGVQLHWAALPRQHGGAYVEHYSAAEQPSADLGARVQPSSFGVTLQQVFNQGSAENAGMCAGDQLIAFNDEIITDFNKQWARIHVGETVQIHFIRDGLLRQTTLQAQATLTDTALLSIDDILLLQQWLQPQS</sequence>
<keyword evidence="2" id="KW-0645">Protease</keyword>
<keyword evidence="2" id="KW-0378">Hydrolase</keyword>
<dbReference type="Gene3D" id="2.30.42.10">
    <property type="match status" value="1"/>
</dbReference>
<dbReference type="EMBL" id="JQ966977">
    <property type="protein sequence ID" value="AFV98743.1"/>
    <property type="molecule type" value="Genomic_DNA"/>
</dbReference>
<feature type="domain" description="PDZ" evidence="1">
    <location>
        <begin position="496"/>
        <end position="563"/>
    </location>
</feature>
<protein>
    <submittedName>
        <fullName evidence="2">Putative protease</fullName>
    </submittedName>
</protein>
<dbReference type="Gene3D" id="2.60.40.3650">
    <property type="match status" value="1"/>
</dbReference>
<accession>K7SQN4</accession>
<dbReference type="Pfam" id="PF17899">
    <property type="entry name" value="Peptidase_M61_N"/>
    <property type="match status" value="1"/>
</dbReference>
<dbReference type="InterPro" id="IPR024191">
    <property type="entry name" value="Peptidase_M61"/>
</dbReference>
<evidence type="ECO:0000313" key="2">
    <source>
        <dbReference type="EMBL" id="AFV98743.1"/>
    </source>
</evidence>
<dbReference type="InterPro" id="IPR027268">
    <property type="entry name" value="Peptidase_M4/M1_CTD_sf"/>
</dbReference>
<dbReference type="PIRSF" id="PIRSF016493">
    <property type="entry name" value="Glycyl_aminpptds"/>
    <property type="match status" value="1"/>
</dbReference>
<evidence type="ECO:0000259" key="1">
    <source>
        <dbReference type="SMART" id="SM00228"/>
    </source>
</evidence>
<proteinExistence type="predicted"/>
<dbReference type="SMART" id="SM00228">
    <property type="entry name" value="PDZ"/>
    <property type="match status" value="1"/>
</dbReference>
<dbReference type="InterPro" id="IPR007963">
    <property type="entry name" value="Peptidase_M61_catalytic"/>
</dbReference>
<dbReference type="Pfam" id="PF05299">
    <property type="entry name" value="Peptidase_M61"/>
    <property type="match status" value="1"/>
</dbReference>
<dbReference type="Gene3D" id="1.10.390.10">
    <property type="entry name" value="Neutral Protease Domain 2"/>
    <property type="match status" value="1"/>
</dbReference>
<dbReference type="SUPFAM" id="SSF55486">
    <property type="entry name" value="Metalloproteases ('zincins'), catalytic domain"/>
    <property type="match status" value="1"/>
</dbReference>
<dbReference type="GO" id="GO:0006508">
    <property type="term" value="P:proteolysis"/>
    <property type="evidence" value="ECO:0007669"/>
    <property type="project" value="UniProtKB-KW"/>
</dbReference>
<dbReference type="InterPro" id="IPR001478">
    <property type="entry name" value="PDZ"/>
</dbReference>
<dbReference type="AlphaFoldDB" id="K7SQN4"/>
<name>K7SQN4_9NEIS</name>